<dbReference type="HAMAP" id="MF_01285">
    <property type="entry name" value="Riboflavin_kinase"/>
    <property type="match status" value="1"/>
</dbReference>
<dbReference type="InterPro" id="IPR023470">
    <property type="entry name" value="Riboflavin_kinase_archaeal"/>
</dbReference>
<evidence type="ECO:0000256" key="3">
    <source>
        <dbReference type="ARBA" id="ARBA00006428"/>
    </source>
</evidence>
<dbReference type="InterPro" id="IPR036388">
    <property type="entry name" value="WH-like_DNA-bd_sf"/>
</dbReference>
<comment type="similarity">
    <text evidence="3 17">Belongs to the archaeal riboflavin kinase family.</text>
</comment>
<evidence type="ECO:0000313" key="20">
    <source>
        <dbReference type="Proteomes" id="UP000070163"/>
    </source>
</evidence>
<dbReference type="SUPFAM" id="SSF82114">
    <property type="entry name" value="Riboflavin kinase-like"/>
    <property type="match status" value="1"/>
</dbReference>
<dbReference type="Pfam" id="PF01982">
    <property type="entry name" value="CTP-dep_RFKase"/>
    <property type="match status" value="1"/>
</dbReference>
<feature type="binding site" evidence="17">
    <location>
        <begin position="192"/>
        <end position="195"/>
    </location>
    <ligand>
        <name>CDP</name>
        <dbReference type="ChEBI" id="CHEBI:58069"/>
    </ligand>
</feature>
<feature type="binding site" evidence="17">
    <location>
        <begin position="93"/>
        <end position="98"/>
    </location>
    <ligand>
        <name>CDP</name>
        <dbReference type="ChEBI" id="CHEBI:58069"/>
    </ligand>
</feature>
<comment type="cofactor">
    <cofactor evidence="17">
        <name>Mg(2+)</name>
        <dbReference type="ChEBI" id="CHEBI:18420"/>
    </cofactor>
    <text evidence="17">Binds 1 Mg(2+) ion per subunit.</text>
</comment>
<sequence>MLELARLGADEKFCEVRSKELTETTDSSRQAVSRRLDQLSEASLIERELGPGGQAIKLTSKGSRFLRSVWRDLEEVYGTLPKALELFGRVTSGGGEGSYYVGKEKYRKQFREELGFDPYPGTLDIKLDMRSLALKKRLESSEGIKIEGFTTEERSFGDVKCFPARIKEEKAAVVIPSRTYHEEDVLEVVSPAKIRRKYGLENGDEVSVEVKM</sequence>
<keyword evidence="8 17" id="KW-0808">Transferase</keyword>
<accession>A0A133U514</accession>
<keyword evidence="6 17" id="KW-0285">Flavoprotein</keyword>
<keyword evidence="10 17" id="KW-0547">Nucleotide-binding</keyword>
<evidence type="ECO:0000256" key="4">
    <source>
        <dbReference type="ARBA" id="ARBA00011987"/>
    </source>
</evidence>
<dbReference type="SUPFAM" id="SSF46785">
    <property type="entry name" value="Winged helix' DNA-binding domain"/>
    <property type="match status" value="1"/>
</dbReference>
<dbReference type="Proteomes" id="UP000070163">
    <property type="component" value="Unassembled WGS sequence"/>
</dbReference>
<comment type="caution">
    <text evidence="17">Lacks conserved residue(s) required for the propagation of feature annotation.</text>
</comment>
<dbReference type="GO" id="GO:0009231">
    <property type="term" value="P:riboflavin biosynthetic process"/>
    <property type="evidence" value="ECO:0007669"/>
    <property type="project" value="InterPro"/>
</dbReference>
<evidence type="ECO:0000256" key="17">
    <source>
        <dbReference type="HAMAP-Rule" id="MF_01285"/>
    </source>
</evidence>
<proteinExistence type="inferred from homology"/>
<feature type="binding site" evidence="17">
    <location>
        <position position="180"/>
    </location>
    <ligand>
        <name>FMN</name>
        <dbReference type="ChEBI" id="CHEBI:58210"/>
    </ligand>
</feature>
<keyword evidence="20" id="KW-1185">Reference proteome</keyword>
<evidence type="ECO:0000256" key="9">
    <source>
        <dbReference type="ARBA" id="ARBA00022723"/>
    </source>
</evidence>
<keyword evidence="12 17" id="KW-0460">Magnesium</keyword>
<dbReference type="PANTHER" id="PTHR40706">
    <property type="entry name" value="RIBOFLAVIN KINASE"/>
    <property type="match status" value="1"/>
</dbReference>
<keyword evidence="7 17" id="KW-0288">FMN</keyword>
<evidence type="ECO:0000256" key="2">
    <source>
        <dbReference type="ARBA" id="ARBA00005219"/>
    </source>
</evidence>
<dbReference type="AlphaFoldDB" id="A0A133U514"/>
<dbReference type="PANTHER" id="PTHR40706:SF1">
    <property type="entry name" value="RIBOFLAVIN KINASE"/>
    <property type="match status" value="1"/>
</dbReference>
<comment type="function">
    <text evidence="1 17">Catalyzes the CTP-dependent phosphorylation of riboflavin (vitamin B2) to form flavin mononucleotide (FMN).</text>
</comment>
<evidence type="ECO:0000313" key="19">
    <source>
        <dbReference type="EMBL" id="KXA89264.1"/>
    </source>
</evidence>
<feature type="binding site" evidence="17">
    <location>
        <position position="179"/>
    </location>
    <ligand>
        <name>FMN</name>
        <dbReference type="ChEBI" id="CHEBI:58210"/>
    </ligand>
</feature>
<protein>
    <recommendedName>
        <fullName evidence="5 17">Riboflavin kinase</fullName>
        <shortName evidence="17">RFK</shortName>
        <ecNumber evidence="4 17">2.7.1.161</ecNumber>
    </recommendedName>
    <alternativeName>
        <fullName evidence="14 17">CTP-dependent riboflavin kinase</fullName>
    </alternativeName>
    <alternativeName>
        <fullName evidence="15 17">CTP:riboflavin 5'-phosphotransferase</fullName>
    </alternativeName>
    <alternativeName>
        <fullName evidence="13 17">Flavokinase</fullName>
    </alternativeName>
</protein>
<dbReference type="InterPro" id="IPR023465">
    <property type="entry name" value="Riboflavin_kinase_dom_sf"/>
</dbReference>
<dbReference type="GO" id="GO:0009398">
    <property type="term" value="P:FMN biosynthetic process"/>
    <property type="evidence" value="ECO:0007669"/>
    <property type="project" value="UniProtKB-UniRule"/>
</dbReference>
<dbReference type="EC" id="2.7.1.161" evidence="4 17"/>
<evidence type="ECO:0000256" key="14">
    <source>
        <dbReference type="ARBA" id="ARBA00030544"/>
    </source>
</evidence>
<comment type="pathway">
    <text evidence="2 17">Cofactor biosynthesis; FMN biosynthesis; FMN from riboflavin (CTP route): step 1/1.</text>
</comment>
<keyword evidence="9 17" id="KW-0479">Metal-binding</keyword>
<name>A0A133U514_9EURY</name>
<dbReference type="GO" id="GO:0000166">
    <property type="term" value="F:nucleotide binding"/>
    <property type="evidence" value="ECO:0007669"/>
    <property type="project" value="UniProtKB-UniRule"/>
</dbReference>
<dbReference type="EMBL" id="LHXJ01000088">
    <property type="protein sequence ID" value="KXA89264.1"/>
    <property type="molecule type" value="Genomic_DNA"/>
</dbReference>
<dbReference type="Gene3D" id="1.10.10.10">
    <property type="entry name" value="Winged helix-like DNA-binding domain superfamily/Winged helix DNA-binding domain"/>
    <property type="match status" value="1"/>
</dbReference>
<evidence type="ECO:0000256" key="16">
    <source>
        <dbReference type="ARBA" id="ARBA00047857"/>
    </source>
</evidence>
<dbReference type="UniPathway" id="UPA00276">
    <property type="reaction ID" value="UER00929"/>
</dbReference>
<evidence type="ECO:0000256" key="8">
    <source>
        <dbReference type="ARBA" id="ARBA00022679"/>
    </source>
</evidence>
<reference evidence="19 20" key="1">
    <citation type="journal article" date="2016" name="Sci. Rep.">
        <title>Metabolic traits of an uncultured archaeal lineage -MSBL1- from brine pools of the Red Sea.</title>
        <authorList>
            <person name="Mwirichia R."/>
            <person name="Alam I."/>
            <person name="Rashid M."/>
            <person name="Vinu M."/>
            <person name="Ba-Alawi W."/>
            <person name="Anthony Kamau A."/>
            <person name="Kamanda Ngugi D."/>
            <person name="Goker M."/>
            <person name="Klenk H.P."/>
            <person name="Bajic V."/>
            <person name="Stingl U."/>
        </authorList>
    </citation>
    <scope>NUCLEOTIDE SEQUENCE [LARGE SCALE GENOMIC DNA]</scope>
    <source>
        <strain evidence="19">SCGC-AAA259A05</strain>
    </source>
</reference>
<evidence type="ECO:0000256" key="12">
    <source>
        <dbReference type="ARBA" id="ARBA00022842"/>
    </source>
</evidence>
<evidence type="ECO:0000256" key="5">
    <source>
        <dbReference type="ARBA" id="ARBA00017394"/>
    </source>
</evidence>
<evidence type="ECO:0000259" key="18">
    <source>
        <dbReference type="Pfam" id="PF01982"/>
    </source>
</evidence>
<dbReference type="InterPro" id="IPR023602">
    <property type="entry name" value="Riboflavin_kinase_CTP-dep"/>
</dbReference>
<comment type="catalytic activity">
    <reaction evidence="16 17">
        <text>riboflavin + CTP = CDP + FMN + H(+)</text>
        <dbReference type="Rhea" id="RHEA:25021"/>
        <dbReference type="ChEBI" id="CHEBI:15378"/>
        <dbReference type="ChEBI" id="CHEBI:37563"/>
        <dbReference type="ChEBI" id="CHEBI:57986"/>
        <dbReference type="ChEBI" id="CHEBI:58069"/>
        <dbReference type="ChEBI" id="CHEBI:58210"/>
        <dbReference type="EC" id="2.7.1.161"/>
    </reaction>
</comment>
<evidence type="ECO:0000256" key="1">
    <source>
        <dbReference type="ARBA" id="ARBA00003072"/>
    </source>
</evidence>
<feature type="binding site" evidence="17">
    <location>
        <position position="187"/>
    </location>
    <ligand>
        <name>FMN</name>
        <dbReference type="ChEBI" id="CHEBI:58210"/>
    </ligand>
</feature>
<organism evidence="19 20">
    <name type="scientific">candidate division MSBL1 archaeon SCGC-AAA259A05</name>
    <dbReference type="NCBI Taxonomy" id="1698259"/>
    <lineage>
        <taxon>Archaea</taxon>
        <taxon>Methanobacteriati</taxon>
        <taxon>Methanobacteriota</taxon>
        <taxon>candidate division MSBL1</taxon>
    </lineage>
</organism>
<dbReference type="GO" id="GO:0000287">
    <property type="term" value="F:magnesium ion binding"/>
    <property type="evidence" value="ECO:0007669"/>
    <property type="project" value="UniProtKB-UniRule"/>
</dbReference>
<evidence type="ECO:0000256" key="7">
    <source>
        <dbReference type="ARBA" id="ARBA00022643"/>
    </source>
</evidence>
<comment type="caution">
    <text evidence="19">The sequence shown here is derived from an EMBL/GenBank/DDBJ whole genome shotgun (WGS) entry which is preliminary data.</text>
</comment>
<dbReference type="GO" id="GO:0008531">
    <property type="term" value="F:riboflavin kinase activity"/>
    <property type="evidence" value="ECO:0007669"/>
    <property type="project" value="InterPro"/>
</dbReference>
<evidence type="ECO:0000256" key="10">
    <source>
        <dbReference type="ARBA" id="ARBA00022741"/>
    </source>
</evidence>
<keyword evidence="11 17" id="KW-0418">Kinase</keyword>
<evidence type="ECO:0000256" key="15">
    <source>
        <dbReference type="ARBA" id="ARBA00033116"/>
    </source>
</evidence>
<dbReference type="InterPro" id="IPR039063">
    <property type="entry name" value="RibK_CTP-dep"/>
</dbReference>
<gene>
    <name evidence="17" type="primary">ribK</name>
    <name evidence="19" type="ORF">AKJ57_05600</name>
</gene>
<feature type="binding site" evidence="17">
    <location>
        <position position="122"/>
    </location>
    <ligand>
        <name>Mg(2+)</name>
        <dbReference type="ChEBI" id="CHEBI:18420"/>
    </ligand>
</feature>
<evidence type="ECO:0000256" key="13">
    <source>
        <dbReference type="ARBA" id="ARBA00029789"/>
    </source>
</evidence>
<dbReference type="InterPro" id="IPR036390">
    <property type="entry name" value="WH_DNA-bd_sf"/>
</dbReference>
<evidence type="ECO:0000256" key="11">
    <source>
        <dbReference type="ARBA" id="ARBA00022777"/>
    </source>
</evidence>
<feature type="domain" description="Riboflavin kinase" evidence="18">
    <location>
        <begin position="90"/>
        <end position="210"/>
    </location>
</feature>
<evidence type="ECO:0000256" key="6">
    <source>
        <dbReference type="ARBA" id="ARBA00022630"/>
    </source>
</evidence>
<dbReference type="Gene3D" id="2.40.30.30">
    <property type="entry name" value="Riboflavin kinase-like"/>
    <property type="match status" value="1"/>
</dbReference>